<gene>
    <name evidence="1" type="ORF">Mal4_11570</name>
</gene>
<organism evidence="1 2">
    <name type="scientific">Maioricimonas rarisocia</name>
    <dbReference type="NCBI Taxonomy" id="2528026"/>
    <lineage>
        <taxon>Bacteria</taxon>
        <taxon>Pseudomonadati</taxon>
        <taxon>Planctomycetota</taxon>
        <taxon>Planctomycetia</taxon>
        <taxon>Planctomycetales</taxon>
        <taxon>Planctomycetaceae</taxon>
        <taxon>Maioricimonas</taxon>
    </lineage>
</organism>
<dbReference type="OrthoDB" id="506280at2"/>
<dbReference type="InterPro" id="IPR011856">
    <property type="entry name" value="tRNA_endonuc-like_dom_sf"/>
</dbReference>
<evidence type="ECO:0000313" key="1">
    <source>
        <dbReference type="EMBL" id="QDU36857.1"/>
    </source>
</evidence>
<accession>A0A517Z358</accession>
<dbReference type="KEGG" id="mri:Mal4_11570"/>
<protein>
    <recommendedName>
        <fullName evidence="3">DUF4268 domain-containing protein</fullName>
    </recommendedName>
</protein>
<dbReference type="GO" id="GO:0003676">
    <property type="term" value="F:nucleic acid binding"/>
    <property type="evidence" value="ECO:0007669"/>
    <property type="project" value="InterPro"/>
</dbReference>
<name>A0A517Z358_9PLAN</name>
<dbReference type="Gene3D" id="3.40.1350.10">
    <property type="match status" value="1"/>
</dbReference>
<reference evidence="1 2" key="1">
    <citation type="submission" date="2019-02" db="EMBL/GenBank/DDBJ databases">
        <title>Deep-cultivation of Planctomycetes and their phenomic and genomic characterization uncovers novel biology.</title>
        <authorList>
            <person name="Wiegand S."/>
            <person name="Jogler M."/>
            <person name="Boedeker C."/>
            <person name="Pinto D."/>
            <person name="Vollmers J."/>
            <person name="Rivas-Marin E."/>
            <person name="Kohn T."/>
            <person name="Peeters S.H."/>
            <person name="Heuer A."/>
            <person name="Rast P."/>
            <person name="Oberbeckmann S."/>
            <person name="Bunk B."/>
            <person name="Jeske O."/>
            <person name="Meyerdierks A."/>
            <person name="Storesund J.E."/>
            <person name="Kallscheuer N."/>
            <person name="Luecker S."/>
            <person name="Lage O.M."/>
            <person name="Pohl T."/>
            <person name="Merkel B.J."/>
            <person name="Hornburger P."/>
            <person name="Mueller R.-W."/>
            <person name="Bruemmer F."/>
            <person name="Labrenz M."/>
            <person name="Spormann A.M."/>
            <person name="Op den Camp H."/>
            <person name="Overmann J."/>
            <person name="Amann R."/>
            <person name="Jetten M.S.M."/>
            <person name="Mascher T."/>
            <person name="Medema M.H."/>
            <person name="Devos D.P."/>
            <person name="Kaster A.-K."/>
            <person name="Ovreas L."/>
            <person name="Rohde M."/>
            <person name="Galperin M.Y."/>
            <person name="Jogler C."/>
        </authorList>
    </citation>
    <scope>NUCLEOTIDE SEQUENCE [LARGE SCALE GENOMIC DNA]</scope>
    <source>
        <strain evidence="1 2">Mal4</strain>
    </source>
</reference>
<dbReference type="Proteomes" id="UP000320496">
    <property type="component" value="Chromosome"/>
</dbReference>
<keyword evidence="2" id="KW-1185">Reference proteome</keyword>
<sequence>MDESPYDSELLLQELLAHHPDLLAGEQMNGDAPRRWLLVTREMAVPDSEQGSGKWSLDHLFIDQDAVPTLVEVKRSSDLRIRREVVGQMLDYAANAVAYWPIEQIRTRFELRCEAEGAEPDEMLEEFLGESDDPESFWKRVKTNLQAGRVRLVFLADVIPSELRRVVEFLNGQMDPAEVLAIEVKQFVGSGMKTIVPRLLGQTETARQKKASSTQPSRQWDATSFLERLRERRGDDPVDVARKCLEWAHERELYIWWGRGAVDGAFIPSLRDEHGKSILFGVWTYGRLELQFQHMNRRPFRDIARRRELADRLQQIPGIDIPDDRLTKRPTFDLAVLQEPDALQTFFNAFDWMLAESRNTTFAQ</sequence>
<evidence type="ECO:0008006" key="3">
    <source>
        <dbReference type="Google" id="ProtNLM"/>
    </source>
</evidence>
<evidence type="ECO:0000313" key="2">
    <source>
        <dbReference type="Proteomes" id="UP000320496"/>
    </source>
</evidence>
<dbReference type="EMBL" id="CP036275">
    <property type="protein sequence ID" value="QDU36857.1"/>
    <property type="molecule type" value="Genomic_DNA"/>
</dbReference>
<dbReference type="AlphaFoldDB" id="A0A517Z358"/>
<proteinExistence type="predicted"/>